<dbReference type="GO" id="GO:0000287">
    <property type="term" value="F:magnesium ion binding"/>
    <property type="evidence" value="ECO:0007669"/>
    <property type="project" value="UniProtKB-UniRule"/>
</dbReference>
<feature type="binding site" evidence="7">
    <location>
        <position position="71"/>
    </location>
    <ligand>
        <name>Mg(2+)</name>
        <dbReference type="ChEBI" id="CHEBI:18420"/>
        <label>1</label>
    </ligand>
</feature>
<gene>
    <name evidence="7 8" type="primary">ppa</name>
    <name evidence="8" type="ORF">GCM10017044_26990</name>
</gene>
<keyword evidence="3 7" id="KW-0479">Metal-binding</keyword>
<dbReference type="PROSITE" id="PS00387">
    <property type="entry name" value="PPASE"/>
    <property type="match status" value="1"/>
</dbReference>
<dbReference type="NCBIfam" id="NF002317">
    <property type="entry name" value="PRK01250.1"/>
    <property type="match status" value="1"/>
</dbReference>
<evidence type="ECO:0000313" key="9">
    <source>
        <dbReference type="Proteomes" id="UP000630923"/>
    </source>
</evidence>
<comment type="similarity">
    <text evidence="7">Belongs to the PPase family.</text>
</comment>
<accession>A0A919AXE6</accession>
<evidence type="ECO:0000313" key="8">
    <source>
        <dbReference type="EMBL" id="GHF30208.1"/>
    </source>
</evidence>
<comment type="cofactor">
    <cofactor evidence="1 7">
        <name>Mg(2+)</name>
        <dbReference type="ChEBI" id="CHEBI:18420"/>
    </cofactor>
</comment>
<dbReference type="GO" id="GO:0006796">
    <property type="term" value="P:phosphate-containing compound metabolic process"/>
    <property type="evidence" value="ECO:0007669"/>
    <property type="project" value="InterPro"/>
</dbReference>
<feature type="binding site" evidence="7">
    <location>
        <position position="142"/>
    </location>
    <ligand>
        <name>substrate</name>
    </ligand>
</feature>
<evidence type="ECO:0000256" key="1">
    <source>
        <dbReference type="ARBA" id="ARBA00001946"/>
    </source>
</evidence>
<dbReference type="EMBL" id="BNCI01000002">
    <property type="protein sequence ID" value="GHF30208.1"/>
    <property type="molecule type" value="Genomic_DNA"/>
</dbReference>
<evidence type="ECO:0000256" key="3">
    <source>
        <dbReference type="ARBA" id="ARBA00022723"/>
    </source>
</evidence>
<proteinExistence type="inferred from homology"/>
<reference evidence="8" key="1">
    <citation type="journal article" date="2014" name="Int. J. Syst. Evol. Microbiol.">
        <title>Complete genome sequence of Corynebacterium casei LMG S-19264T (=DSM 44701T), isolated from a smear-ripened cheese.</title>
        <authorList>
            <consortium name="US DOE Joint Genome Institute (JGI-PGF)"/>
            <person name="Walter F."/>
            <person name="Albersmeier A."/>
            <person name="Kalinowski J."/>
            <person name="Ruckert C."/>
        </authorList>
    </citation>
    <scope>NUCLEOTIDE SEQUENCE</scope>
    <source>
        <strain evidence="8">KCTC 42590</strain>
    </source>
</reference>
<dbReference type="Pfam" id="PF00719">
    <property type="entry name" value="Pyrophosphatase"/>
    <property type="match status" value="1"/>
</dbReference>
<comment type="subcellular location">
    <subcellularLocation>
        <location evidence="7">Cytoplasm</location>
    </subcellularLocation>
</comment>
<comment type="catalytic activity">
    <reaction evidence="6 7">
        <text>diphosphate + H2O = 2 phosphate + H(+)</text>
        <dbReference type="Rhea" id="RHEA:24576"/>
        <dbReference type="ChEBI" id="CHEBI:15377"/>
        <dbReference type="ChEBI" id="CHEBI:15378"/>
        <dbReference type="ChEBI" id="CHEBI:33019"/>
        <dbReference type="ChEBI" id="CHEBI:43474"/>
        <dbReference type="EC" id="3.6.1.1"/>
    </reaction>
</comment>
<dbReference type="Gene3D" id="3.90.80.10">
    <property type="entry name" value="Inorganic pyrophosphatase"/>
    <property type="match status" value="1"/>
</dbReference>
<dbReference type="EC" id="3.6.1.1" evidence="7"/>
<comment type="caution">
    <text evidence="8">The sequence shown here is derived from an EMBL/GenBank/DDBJ whole genome shotgun (WGS) entry which is preliminary data.</text>
</comment>
<feature type="binding site" evidence="7">
    <location>
        <position position="66"/>
    </location>
    <ligand>
        <name>Mg(2+)</name>
        <dbReference type="ChEBI" id="CHEBI:18420"/>
        <label>1</label>
    </ligand>
</feature>
<evidence type="ECO:0000256" key="6">
    <source>
        <dbReference type="ARBA" id="ARBA00047820"/>
    </source>
</evidence>
<feature type="binding site" evidence="7">
    <location>
        <position position="44"/>
    </location>
    <ligand>
        <name>substrate</name>
    </ligand>
</feature>
<dbReference type="RefSeq" id="WP_191253828.1">
    <property type="nucleotide sequence ID" value="NZ_BNCI01000002.1"/>
</dbReference>
<feature type="binding site" evidence="7">
    <location>
        <position position="103"/>
    </location>
    <ligand>
        <name>Mg(2+)</name>
        <dbReference type="ChEBI" id="CHEBI:18420"/>
        <label>1</label>
    </ligand>
</feature>
<evidence type="ECO:0000256" key="7">
    <source>
        <dbReference type="HAMAP-Rule" id="MF_00209"/>
    </source>
</evidence>
<dbReference type="AlphaFoldDB" id="A0A919AXE6"/>
<sequence>MDISKIPVGENAPWDVNVIVEVPVGTEPIKYEMDKDSGALFVDRIMHTSMRYPCNYGFIPHTLADDGDPVDVLIANQTPIMPGAVVRCRPIGVLVMEDEAGMDEKLLMVPVDKLNPWYTSVSDYSEMPKLFLERVSHFFAHYKDLEEGKWVDIKGWESKEKAASLIEEGVQAYKAAGSPENI</sequence>
<dbReference type="SUPFAM" id="SSF50324">
    <property type="entry name" value="Inorganic pyrophosphatase"/>
    <property type="match status" value="1"/>
</dbReference>
<dbReference type="InterPro" id="IPR036649">
    <property type="entry name" value="Pyrophosphatase_sf"/>
</dbReference>
<evidence type="ECO:0000256" key="2">
    <source>
        <dbReference type="ARBA" id="ARBA00022490"/>
    </source>
</evidence>
<protein>
    <recommendedName>
        <fullName evidence="7">Inorganic pyrophosphatase</fullName>
        <ecNumber evidence="7">3.6.1.1</ecNumber>
    </recommendedName>
    <alternativeName>
        <fullName evidence="7">Pyrophosphate phospho-hydrolase</fullName>
        <shortName evidence="7">PPase</shortName>
    </alternativeName>
</protein>
<keyword evidence="9" id="KW-1185">Reference proteome</keyword>
<organism evidence="8 9">
    <name type="scientific">Kordiimonas sediminis</name>
    <dbReference type="NCBI Taxonomy" id="1735581"/>
    <lineage>
        <taxon>Bacteria</taxon>
        <taxon>Pseudomonadati</taxon>
        <taxon>Pseudomonadota</taxon>
        <taxon>Alphaproteobacteria</taxon>
        <taxon>Kordiimonadales</taxon>
        <taxon>Kordiimonadaceae</taxon>
        <taxon>Kordiimonas</taxon>
    </lineage>
</organism>
<feature type="binding site" evidence="7">
    <location>
        <position position="30"/>
    </location>
    <ligand>
        <name>substrate</name>
    </ligand>
</feature>
<comment type="subunit">
    <text evidence="7">Homohexamer.</text>
</comment>
<evidence type="ECO:0000256" key="5">
    <source>
        <dbReference type="ARBA" id="ARBA00022842"/>
    </source>
</evidence>
<dbReference type="GO" id="GO:0004427">
    <property type="term" value="F:inorganic diphosphate phosphatase activity"/>
    <property type="evidence" value="ECO:0007669"/>
    <property type="project" value="UniProtKB-UniRule"/>
</dbReference>
<keyword evidence="2 7" id="KW-0963">Cytoplasm</keyword>
<feature type="binding site" evidence="7">
    <location>
        <position position="56"/>
    </location>
    <ligand>
        <name>substrate</name>
    </ligand>
</feature>
<feature type="binding site" evidence="7">
    <location>
        <position position="71"/>
    </location>
    <ligand>
        <name>Mg(2+)</name>
        <dbReference type="ChEBI" id="CHEBI:18420"/>
        <label>2</label>
    </ligand>
</feature>
<dbReference type="Proteomes" id="UP000630923">
    <property type="component" value="Unassembled WGS sequence"/>
</dbReference>
<dbReference type="InterPro" id="IPR008162">
    <property type="entry name" value="Pyrophosphatase"/>
</dbReference>
<dbReference type="HAMAP" id="MF_00209">
    <property type="entry name" value="Inorganic_PPase"/>
    <property type="match status" value="1"/>
</dbReference>
<keyword evidence="5 7" id="KW-0460">Magnesium</keyword>
<dbReference type="PANTHER" id="PTHR10286">
    <property type="entry name" value="INORGANIC PYROPHOSPHATASE"/>
    <property type="match status" value="1"/>
</dbReference>
<dbReference type="CDD" id="cd00412">
    <property type="entry name" value="pyrophosphatase"/>
    <property type="match status" value="1"/>
</dbReference>
<dbReference type="FunFam" id="3.90.80.10:FF:000003">
    <property type="entry name" value="Inorganic pyrophosphatase"/>
    <property type="match status" value="1"/>
</dbReference>
<keyword evidence="4 7" id="KW-0378">Hydrolase</keyword>
<reference evidence="8" key="2">
    <citation type="submission" date="2020-09" db="EMBL/GenBank/DDBJ databases">
        <authorList>
            <person name="Sun Q."/>
            <person name="Kim S."/>
        </authorList>
    </citation>
    <scope>NUCLEOTIDE SEQUENCE</scope>
    <source>
        <strain evidence="8">KCTC 42590</strain>
    </source>
</reference>
<name>A0A919AXE6_9PROT</name>
<comment type="function">
    <text evidence="7">Catalyzes the hydrolysis of inorganic pyrophosphate (PPi) forming two phosphate ions.</text>
</comment>
<evidence type="ECO:0000256" key="4">
    <source>
        <dbReference type="ARBA" id="ARBA00022801"/>
    </source>
</evidence>
<dbReference type="GO" id="GO:0005737">
    <property type="term" value="C:cytoplasm"/>
    <property type="evidence" value="ECO:0007669"/>
    <property type="project" value="UniProtKB-SubCell"/>
</dbReference>